<dbReference type="AlphaFoldDB" id="A0A1H2WN45"/>
<accession>A0A1H2WN45</accession>
<protein>
    <submittedName>
        <fullName evidence="2">Uncharacterized protein</fullName>
    </submittedName>
</protein>
<sequence length="745" mass="82176">MKLVWRFIIILSSFLMLYVSATAYAATTSNKEAIEEAAAAFKTIGTLRRETPINADAIASAYAGTLQTLTQEVDTTNQLSLDSDILSAIEDIKKNNDQKLAGQVIDKTLQRVFYQTVFNRIASIREQFKEAAPSALIQMSDEALVSAQALSSTTARANHVLTTDRQSLVEGTNSGLDIAINEAFERLRNTLNKNNPDEDFANFGIERYATRMSLARTYYNSVLREVAGVLNNRDRDPETTAIEQKEGEIFYRIIESLVARDNPVGNLLIKARLTGNPSEITADEMVSELNKGFIGRVKAEMKGQEDSIGRDRAQAMAEAAGTLYFANILLPDLELRLGADVRSNFENALNNLQIASSENSEPKSAEARQAISTILTNYENQLKLTKFNKTNDTSLIIDGAVSSYQAIGELRSQTPMNADAIAAEYEGDLQQLTQIVDGIYGLSMNNDILNAIEVIRSGNETALAAQAIDKTLQRVFALTVYNRITLTLDAFDSLPTDALELEWDRAYAAFLAIIGTAGRENKVLTADKLAIESGSNPDLDDQITLAFINGKEALVKNSAEDKTNLALARENIVVPLVRSFLIGVLREVEGIISERDRDINEAREKQIEGEYFYRIVEEFISQTNPSGSTRIKSQLTGDLANVSANEIVSEISKGIMGQVKNNLREIESTFQADKNQATLAAERLSLYANIFLPDLALRLGSLERVKMENALQDLKEAINQNKVDKAIDARETILSVIANYESQLI</sequence>
<evidence type="ECO:0000256" key="1">
    <source>
        <dbReference type="SAM" id="SignalP"/>
    </source>
</evidence>
<proteinExistence type="predicted"/>
<keyword evidence="1" id="KW-0732">Signal</keyword>
<evidence type="ECO:0000313" key="2">
    <source>
        <dbReference type="EMBL" id="SDW81928.1"/>
    </source>
</evidence>
<reference evidence="2 3" key="1">
    <citation type="submission" date="2016-10" db="EMBL/GenBank/DDBJ databases">
        <authorList>
            <person name="de Groot N.N."/>
        </authorList>
    </citation>
    <scope>NUCLEOTIDE SEQUENCE [LARGE SCALE GENOMIC DNA]</scope>
    <source>
        <strain evidence="2 3">Nm110</strain>
    </source>
</reference>
<dbReference type="EMBL" id="FNNH01000030">
    <property type="protein sequence ID" value="SDW81928.1"/>
    <property type="molecule type" value="Genomic_DNA"/>
</dbReference>
<evidence type="ECO:0000313" key="3">
    <source>
        <dbReference type="Proteomes" id="UP000183454"/>
    </source>
</evidence>
<feature type="signal peptide" evidence="1">
    <location>
        <begin position="1"/>
        <end position="25"/>
    </location>
</feature>
<gene>
    <name evidence="2" type="ORF">SAMN05421882_103014</name>
</gene>
<feature type="chain" id="PRO_5010194284" evidence="1">
    <location>
        <begin position="26"/>
        <end position="745"/>
    </location>
</feature>
<dbReference type="Proteomes" id="UP000183454">
    <property type="component" value="Unassembled WGS sequence"/>
</dbReference>
<organism evidence="2 3">
    <name type="scientific">Nitrosomonas communis</name>
    <dbReference type="NCBI Taxonomy" id="44574"/>
    <lineage>
        <taxon>Bacteria</taxon>
        <taxon>Pseudomonadati</taxon>
        <taxon>Pseudomonadota</taxon>
        <taxon>Betaproteobacteria</taxon>
        <taxon>Nitrosomonadales</taxon>
        <taxon>Nitrosomonadaceae</taxon>
        <taxon>Nitrosomonas</taxon>
    </lineage>
</organism>
<name>A0A1H2WN45_9PROT</name>